<dbReference type="InterPro" id="IPR039425">
    <property type="entry name" value="RNA_pol_sigma-70-like"/>
</dbReference>
<evidence type="ECO:0000313" key="7">
    <source>
        <dbReference type="Proteomes" id="UP001595818"/>
    </source>
</evidence>
<keyword evidence="2" id="KW-0805">Transcription regulation</keyword>
<proteinExistence type="inferred from homology"/>
<dbReference type="PANTHER" id="PTHR43133">
    <property type="entry name" value="RNA POLYMERASE ECF-TYPE SIGMA FACTO"/>
    <property type="match status" value="1"/>
</dbReference>
<name>A0ABV9T414_9BACT</name>
<accession>A0ABV9T414</accession>
<dbReference type="Pfam" id="PF08281">
    <property type="entry name" value="Sigma70_r4_2"/>
    <property type="match status" value="1"/>
</dbReference>
<evidence type="ECO:0000256" key="2">
    <source>
        <dbReference type="ARBA" id="ARBA00023015"/>
    </source>
</evidence>
<dbReference type="CDD" id="cd06171">
    <property type="entry name" value="Sigma70_r4"/>
    <property type="match status" value="1"/>
</dbReference>
<protein>
    <submittedName>
        <fullName evidence="6">RNA polymerase sigma factor</fullName>
    </submittedName>
</protein>
<evidence type="ECO:0000256" key="1">
    <source>
        <dbReference type="ARBA" id="ARBA00010641"/>
    </source>
</evidence>
<sequence>MDFSKLSEAQLWKKIAQGDDAAFEFAYEKFSDGLFRYGQKITKDRELIEDTIHDVFLLLWENRKTVTIFNSLKFYLLKSFKRALIRKINETRETRPSTSQEPDRIWESSIQELLLENQIILESNENVKNAINNLSARQREAVFLRYMEGLPYEEVARLMDMQVSSLYNLVQKALKNLGEFLVNKQTYIKSFLILIYWSSR</sequence>
<dbReference type="PANTHER" id="PTHR43133:SF46">
    <property type="entry name" value="RNA POLYMERASE SIGMA-70 FACTOR ECF SUBFAMILY"/>
    <property type="match status" value="1"/>
</dbReference>
<dbReference type="Gene3D" id="1.10.1740.10">
    <property type="match status" value="1"/>
</dbReference>
<keyword evidence="3" id="KW-0731">Sigma factor</keyword>
<evidence type="ECO:0000256" key="3">
    <source>
        <dbReference type="ARBA" id="ARBA00023082"/>
    </source>
</evidence>
<dbReference type="EMBL" id="JBHSJJ010000009">
    <property type="protein sequence ID" value="MFC4873174.1"/>
    <property type="molecule type" value="Genomic_DNA"/>
</dbReference>
<dbReference type="InterPro" id="IPR013249">
    <property type="entry name" value="RNA_pol_sigma70_r4_t2"/>
</dbReference>
<dbReference type="Gene3D" id="1.10.10.10">
    <property type="entry name" value="Winged helix-like DNA-binding domain superfamily/Winged helix DNA-binding domain"/>
    <property type="match status" value="1"/>
</dbReference>
<organism evidence="6 7">
    <name type="scientific">Negadavirga shengliensis</name>
    <dbReference type="NCBI Taxonomy" id="1389218"/>
    <lineage>
        <taxon>Bacteria</taxon>
        <taxon>Pseudomonadati</taxon>
        <taxon>Bacteroidota</taxon>
        <taxon>Cytophagia</taxon>
        <taxon>Cytophagales</taxon>
        <taxon>Cyclobacteriaceae</taxon>
        <taxon>Negadavirga</taxon>
    </lineage>
</organism>
<feature type="domain" description="RNA polymerase sigma factor 70 region 4 type 2" evidence="5">
    <location>
        <begin position="126"/>
        <end position="177"/>
    </location>
</feature>
<dbReference type="InterPro" id="IPR013324">
    <property type="entry name" value="RNA_pol_sigma_r3/r4-like"/>
</dbReference>
<comment type="caution">
    <text evidence="6">The sequence shown here is derived from an EMBL/GenBank/DDBJ whole genome shotgun (WGS) entry which is preliminary data.</text>
</comment>
<comment type="similarity">
    <text evidence="1">Belongs to the sigma-70 factor family. ECF subfamily.</text>
</comment>
<dbReference type="SUPFAM" id="SSF88659">
    <property type="entry name" value="Sigma3 and sigma4 domains of RNA polymerase sigma factors"/>
    <property type="match status" value="1"/>
</dbReference>
<dbReference type="Proteomes" id="UP001595818">
    <property type="component" value="Unassembled WGS sequence"/>
</dbReference>
<dbReference type="InterPro" id="IPR013325">
    <property type="entry name" value="RNA_pol_sigma_r2"/>
</dbReference>
<keyword evidence="7" id="KW-1185">Reference proteome</keyword>
<reference evidence="7" key="1">
    <citation type="journal article" date="2019" name="Int. J. Syst. Evol. Microbiol.">
        <title>The Global Catalogue of Microorganisms (GCM) 10K type strain sequencing project: providing services to taxonomists for standard genome sequencing and annotation.</title>
        <authorList>
            <consortium name="The Broad Institute Genomics Platform"/>
            <consortium name="The Broad Institute Genome Sequencing Center for Infectious Disease"/>
            <person name="Wu L."/>
            <person name="Ma J."/>
        </authorList>
    </citation>
    <scope>NUCLEOTIDE SEQUENCE [LARGE SCALE GENOMIC DNA]</scope>
    <source>
        <strain evidence="7">CGMCC 4.7466</strain>
    </source>
</reference>
<keyword evidence="4" id="KW-0804">Transcription</keyword>
<gene>
    <name evidence="6" type="ORF">ACFPFU_15855</name>
</gene>
<evidence type="ECO:0000256" key="4">
    <source>
        <dbReference type="ARBA" id="ARBA00023163"/>
    </source>
</evidence>
<evidence type="ECO:0000259" key="5">
    <source>
        <dbReference type="Pfam" id="PF08281"/>
    </source>
</evidence>
<dbReference type="RefSeq" id="WP_377065766.1">
    <property type="nucleotide sequence ID" value="NZ_JBHSJJ010000009.1"/>
</dbReference>
<dbReference type="InterPro" id="IPR014284">
    <property type="entry name" value="RNA_pol_sigma-70_dom"/>
</dbReference>
<dbReference type="InterPro" id="IPR036388">
    <property type="entry name" value="WH-like_DNA-bd_sf"/>
</dbReference>
<evidence type="ECO:0000313" key="6">
    <source>
        <dbReference type="EMBL" id="MFC4873174.1"/>
    </source>
</evidence>
<dbReference type="NCBIfam" id="TIGR02937">
    <property type="entry name" value="sigma70-ECF"/>
    <property type="match status" value="1"/>
</dbReference>
<dbReference type="SUPFAM" id="SSF88946">
    <property type="entry name" value="Sigma2 domain of RNA polymerase sigma factors"/>
    <property type="match status" value="1"/>
</dbReference>